<keyword evidence="2 5" id="KW-0812">Transmembrane</keyword>
<evidence type="ECO:0000256" key="5">
    <source>
        <dbReference type="SAM" id="Phobius"/>
    </source>
</evidence>
<dbReference type="InterPro" id="IPR011701">
    <property type="entry name" value="MFS"/>
</dbReference>
<comment type="subcellular location">
    <subcellularLocation>
        <location evidence="1">Cell membrane</location>
        <topology evidence="1">Multi-pass membrane protein</topology>
    </subcellularLocation>
</comment>
<protein>
    <submittedName>
        <fullName evidence="7">MFS transporter</fullName>
    </submittedName>
</protein>
<dbReference type="Gene3D" id="1.20.1250.20">
    <property type="entry name" value="MFS general substrate transporter like domains"/>
    <property type="match status" value="1"/>
</dbReference>
<sequence>MFSTYADVLRIHGAWRFSLAGFVMRMPMSLVGIATILSVKAEYGNYSLAGAVSAVNILVSCLCAPQLARLVDTRGQRAVMAPAILVSALSMAGLAAAILAHAPAWVLYLLAATCGATWGSPGSLVRSRWAQVVDTPQRLSTAYAMEAAIDEFCFIVGPILATVLGTAIHPVAGLVLGAVFFIAGGAVFFAQTSTEPPAAPREQGERRPTVLRNPVVVILALTYVGAGTMFGANDVSVVAFTQEHGAPGLAGILLAFFAAGSFTAALFYGSRTWSQPLWKLFAGGILLLAMGVSTFLLARNLVMLGVVMWITGLTIAPTMTNVNTIVARVVPPVQLTEGLTWTITAMNVGTSVGSALGGRSIDASGAHGGFLVVVASAWVMAALMVIGLPRLRRDTTGPAAAPRVPDGEASRPAF</sequence>
<feature type="transmembrane region" description="Helical" evidence="5">
    <location>
        <begin position="368"/>
        <end position="388"/>
    </location>
</feature>
<evidence type="ECO:0000313" key="7">
    <source>
        <dbReference type="EMBL" id="MFC7581602.1"/>
    </source>
</evidence>
<feature type="transmembrane region" description="Helical" evidence="5">
    <location>
        <begin position="105"/>
        <end position="126"/>
    </location>
</feature>
<feature type="transmembrane region" description="Helical" evidence="5">
    <location>
        <begin position="19"/>
        <end position="39"/>
    </location>
</feature>
<feature type="transmembrane region" description="Helical" evidence="5">
    <location>
        <begin position="45"/>
        <end position="67"/>
    </location>
</feature>
<dbReference type="SUPFAM" id="SSF103473">
    <property type="entry name" value="MFS general substrate transporter"/>
    <property type="match status" value="1"/>
</dbReference>
<proteinExistence type="predicted"/>
<keyword evidence="4 5" id="KW-0472">Membrane</keyword>
<evidence type="ECO:0000259" key="6">
    <source>
        <dbReference type="PROSITE" id="PS50850"/>
    </source>
</evidence>
<dbReference type="Proteomes" id="UP001596527">
    <property type="component" value="Unassembled WGS sequence"/>
</dbReference>
<comment type="caution">
    <text evidence="7">The sequence shown here is derived from an EMBL/GenBank/DDBJ whole genome shotgun (WGS) entry which is preliminary data.</text>
</comment>
<keyword evidence="3 5" id="KW-1133">Transmembrane helix</keyword>
<dbReference type="InterPro" id="IPR036259">
    <property type="entry name" value="MFS_trans_sf"/>
</dbReference>
<evidence type="ECO:0000256" key="3">
    <source>
        <dbReference type="ARBA" id="ARBA00022989"/>
    </source>
</evidence>
<feature type="domain" description="Major facilitator superfamily (MFS) profile" evidence="6">
    <location>
        <begin position="215"/>
        <end position="414"/>
    </location>
</feature>
<accession>A0ABW2SNE3</accession>
<feature type="transmembrane region" description="Helical" evidence="5">
    <location>
        <begin position="280"/>
        <end position="298"/>
    </location>
</feature>
<keyword evidence="8" id="KW-1185">Reference proteome</keyword>
<feature type="transmembrane region" description="Helical" evidence="5">
    <location>
        <begin position="171"/>
        <end position="190"/>
    </location>
</feature>
<feature type="transmembrane region" description="Helical" evidence="5">
    <location>
        <begin position="338"/>
        <end position="356"/>
    </location>
</feature>
<dbReference type="PROSITE" id="PS50850">
    <property type="entry name" value="MFS"/>
    <property type="match status" value="1"/>
</dbReference>
<feature type="transmembrane region" description="Helical" evidence="5">
    <location>
        <begin position="304"/>
        <end position="326"/>
    </location>
</feature>
<evidence type="ECO:0000313" key="8">
    <source>
        <dbReference type="Proteomes" id="UP001596527"/>
    </source>
</evidence>
<dbReference type="InterPro" id="IPR020846">
    <property type="entry name" value="MFS_dom"/>
</dbReference>
<feature type="transmembrane region" description="Helical" evidence="5">
    <location>
        <begin position="210"/>
        <end position="230"/>
    </location>
</feature>
<feature type="transmembrane region" description="Helical" evidence="5">
    <location>
        <begin position="79"/>
        <end position="99"/>
    </location>
</feature>
<name>A0ABW2SNE3_9ACTO</name>
<evidence type="ECO:0000256" key="4">
    <source>
        <dbReference type="ARBA" id="ARBA00023136"/>
    </source>
</evidence>
<dbReference type="RefSeq" id="WP_380975049.1">
    <property type="nucleotide sequence ID" value="NZ_JBHTEF010000001.1"/>
</dbReference>
<dbReference type="Pfam" id="PF07690">
    <property type="entry name" value="MFS_1"/>
    <property type="match status" value="1"/>
</dbReference>
<feature type="transmembrane region" description="Helical" evidence="5">
    <location>
        <begin position="147"/>
        <end position="165"/>
    </location>
</feature>
<dbReference type="EMBL" id="JBHTEF010000001">
    <property type="protein sequence ID" value="MFC7581602.1"/>
    <property type="molecule type" value="Genomic_DNA"/>
</dbReference>
<feature type="transmembrane region" description="Helical" evidence="5">
    <location>
        <begin position="250"/>
        <end position="268"/>
    </location>
</feature>
<gene>
    <name evidence="7" type="ORF">ACFQWG_10400</name>
</gene>
<reference evidence="8" key="1">
    <citation type="journal article" date="2019" name="Int. J. Syst. Evol. Microbiol.">
        <title>The Global Catalogue of Microorganisms (GCM) 10K type strain sequencing project: providing services to taxonomists for standard genome sequencing and annotation.</title>
        <authorList>
            <consortium name="The Broad Institute Genomics Platform"/>
            <consortium name="The Broad Institute Genome Sequencing Center for Infectious Disease"/>
            <person name="Wu L."/>
            <person name="Ma J."/>
        </authorList>
    </citation>
    <scope>NUCLEOTIDE SEQUENCE [LARGE SCALE GENOMIC DNA]</scope>
    <source>
        <strain evidence="8">CCUG 56698</strain>
    </source>
</reference>
<dbReference type="PANTHER" id="PTHR23542">
    <property type="match status" value="1"/>
</dbReference>
<dbReference type="PANTHER" id="PTHR23542:SF1">
    <property type="entry name" value="MAJOR FACILITATOR SUPERFAMILY (MFS) PROFILE DOMAIN-CONTAINING PROTEIN"/>
    <property type="match status" value="1"/>
</dbReference>
<evidence type="ECO:0000256" key="1">
    <source>
        <dbReference type="ARBA" id="ARBA00004651"/>
    </source>
</evidence>
<organism evidence="7 8">
    <name type="scientific">Schaalia naturae</name>
    <dbReference type="NCBI Taxonomy" id="635203"/>
    <lineage>
        <taxon>Bacteria</taxon>
        <taxon>Bacillati</taxon>
        <taxon>Actinomycetota</taxon>
        <taxon>Actinomycetes</taxon>
        <taxon>Actinomycetales</taxon>
        <taxon>Actinomycetaceae</taxon>
        <taxon>Schaalia</taxon>
    </lineage>
</organism>
<evidence type="ECO:0000256" key="2">
    <source>
        <dbReference type="ARBA" id="ARBA00022692"/>
    </source>
</evidence>